<dbReference type="EMBL" id="VIGI01000007">
    <property type="protein sequence ID" value="KAB8297642.1"/>
    <property type="molecule type" value="Genomic_DNA"/>
</dbReference>
<feature type="compositionally biased region" description="Low complexity" evidence="1">
    <location>
        <begin position="289"/>
        <end position="303"/>
    </location>
</feature>
<feature type="compositionally biased region" description="Basic residues" evidence="1">
    <location>
        <begin position="1"/>
        <end position="10"/>
    </location>
</feature>
<comment type="caution">
    <text evidence="2">The sequence shown here is derived from an EMBL/GenBank/DDBJ whole genome shotgun (WGS) entry which is preliminary data.</text>
</comment>
<organism evidence="2 3">
    <name type="scientific">Monilinia laxa</name>
    <name type="common">Brown rot fungus</name>
    <name type="synonym">Sclerotinia laxa</name>
    <dbReference type="NCBI Taxonomy" id="61186"/>
    <lineage>
        <taxon>Eukaryota</taxon>
        <taxon>Fungi</taxon>
        <taxon>Dikarya</taxon>
        <taxon>Ascomycota</taxon>
        <taxon>Pezizomycotina</taxon>
        <taxon>Leotiomycetes</taxon>
        <taxon>Helotiales</taxon>
        <taxon>Sclerotiniaceae</taxon>
        <taxon>Monilinia</taxon>
    </lineage>
</organism>
<protein>
    <submittedName>
        <fullName evidence="2">Uncharacterized protein</fullName>
    </submittedName>
</protein>
<evidence type="ECO:0000313" key="2">
    <source>
        <dbReference type="EMBL" id="KAB8297642.1"/>
    </source>
</evidence>
<feature type="region of interest" description="Disordered" evidence="1">
    <location>
        <begin position="1"/>
        <end position="80"/>
    </location>
</feature>
<dbReference type="OrthoDB" id="5374569at2759"/>
<gene>
    <name evidence="2" type="ORF">EYC80_001450</name>
</gene>
<feature type="region of interest" description="Disordered" evidence="1">
    <location>
        <begin position="198"/>
        <end position="355"/>
    </location>
</feature>
<accession>A0A5N6K553</accession>
<dbReference type="Proteomes" id="UP000326757">
    <property type="component" value="Unassembled WGS sequence"/>
</dbReference>
<reference evidence="2 3" key="1">
    <citation type="submission" date="2019-06" db="EMBL/GenBank/DDBJ databases">
        <title>Genome Sequence of the Brown Rot Fungal Pathogen Monilinia laxa.</title>
        <authorList>
            <person name="De Miccolis Angelini R.M."/>
            <person name="Landi L."/>
            <person name="Abate D."/>
            <person name="Pollastro S."/>
            <person name="Romanazzi G."/>
            <person name="Faretra F."/>
        </authorList>
    </citation>
    <scope>NUCLEOTIDE SEQUENCE [LARGE SCALE GENOMIC DNA]</scope>
    <source>
        <strain evidence="2 3">Mlax316</strain>
    </source>
</reference>
<keyword evidence="3" id="KW-1185">Reference proteome</keyword>
<dbReference type="AlphaFoldDB" id="A0A5N6K553"/>
<evidence type="ECO:0000256" key="1">
    <source>
        <dbReference type="SAM" id="MobiDB-lite"/>
    </source>
</evidence>
<feature type="compositionally biased region" description="Basic residues" evidence="1">
    <location>
        <begin position="329"/>
        <end position="338"/>
    </location>
</feature>
<feature type="compositionally biased region" description="Acidic residues" evidence="1">
    <location>
        <begin position="239"/>
        <end position="253"/>
    </location>
</feature>
<proteinExistence type="predicted"/>
<feature type="compositionally biased region" description="Polar residues" evidence="1">
    <location>
        <begin position="11"/>
        <end position="26"/>
    </location>
</feature>
<feature type="compositionally biased region" description="Polar residues" evidence="1">
    <location>
        <begin position="198"/>
        <end position="207"/>
    </location>
</feature>
<sequence length="355" mass="39328">MRTLPWKKKGGSTTDNRPKKSITSVDRSTKRSRTEISSSGSDEDCNHSHKQVRAVNWSREPSTSPPPEPPAESFMEEGLENDDKYRIVEDEFLTVAKSFTVHLHAAEYKRLEKIAKSRNADAISSISRPVVGRMTDTTKRKTEEVTRSKDQRNILEKLVDKKKEDGLSDGSDEETLPFFGTSLYGLMTNPKKREMSLMNISSPTRTTRAAAGFRNPTKMKAVQRPASPTFKHKTGVIDLDPDSTASEDDDDLDGPISAPKFSSSRPNIKEIMDTKPAVMVTASKRAAKPSTLSSSSTPATLDADLSRPAKASVADSSSHPSAAQDRIVRRIAHSKLKKKQEEEDKKKLDIIPTFL</sequence>
<evidence type="ECO:0000313" key="3">
    <source>
        <dbReference type="Proteomes" id="UP000326757"/>
    </source>
</evidence>
<name>A0A5N6K553_MONLA</name>
<feature type="compositionally biased region" description="Basic and acidic residues" evidence="1">
    <location>
        <begin position="339"/>
        <end position="349"/>
    </location>
</feature>